<reference evidence="6 7" key="1">
    <citation type="journal article" date="2010" name="Stand. Genomic Sci.">
        <title>Complete genome sequence of Spirochaeta smaragdinae type strain (SEBR 4228).</title>
        <authorList>
            <person name="Mavromatis K."/>
            <person name="Yasawong M."/>
            <person name="Chertkov O."/>
            <person name="Lapidus A."/>
            <person name="Lucas S."/>
            <person name="Nolan M."/>
            <person name="Del Rio T.G."/>
            <person name="Tice H."/>
            <person name="Cheng J.F."/>
            <person name="Pitluck S."/>
            <person name="Liolios K."/>
            <person name="Ivanova N."/>
            <person name="Tapia R."/>
            <person name="Han C."/>
            <person name="Bruce D."/>
            <person name="Goodwin L."/>
            <person name="Pati A."/>
            <person name="Chen A."/>
            <person name="Palaniappan K."/>
            <person name="Land M."/>
            <person name="Hauser L."/>
            <person name="Chang Y.J."/>
            <person name="Jeffries C.D."/>
            <person name="Detter J.C."/>
            <person name="Rohde M."/>
            <person name="Brambilla E."/>
            <person name="Spring S."/>
            <person name="Goker M."/>
            <person name="Sikorski J."/>
            <person name="Woyke T."/>
            <person name="Bristow J."/>
            <person name="Eisen J.A."/>
            <person name="Markowitz V."/>
            <person name="Hugenholtz P."/>
            <person name="Klenk H.P."/>
            <person name="Kyrpides N.C."/>
        </authorList>
    </citation>
    <scope>NUCLEOTIDE SEQUENCE [LARGE SCALE GENOMIC DNA]</scope>
    <source>
        <strain evidence="7">DSM 11293 / JCM 15392 / SEBR 4228</strain>
    </source>
</reference>
<dbReference type="GO" id="GO:0003677">
    <property type="term" value="F:DNA binding"/>
    <property type="evidence" value="ECO:0007669"/>
    <property type="project" value="UniProtKB-KW"/>
</dbReference>
<dbReference type="KEGG" id="ssm:Spirs_3043"/>
<dbReference type="AlphaFoldDB" id="E1R4Q6"/>
<feature type="domain" description="HTH luxR-type" evidence="5">
    <location>
        <begin position="450"/>
        <end position="515"/>
    </location>
</feature>
<dbReference type="EMBL" id="CP002116">
    <property type="protein sequence ID" value="ADK82144.1"/>
    <property type="molecule type" value="Genomic_DNA"/>
</dbReference>
<feature type="transmembrane region" description="Helical" evidence="4">
    <location>
        <begin position="358"/>
        <end position="376"/>
    </location>
</feature>
<dbReference type="STRING" id="573413.Spirs_3043"/>
<dbReference type="Proteomes" id="UP000002318">
    <property type="component" value="Chromosome"/>
</dbReference>
<feature type="transmembrane region" description="Helical" evidence="4">
    <location>
        <begin position="332"/>
        <end position="351"/>
    </location>
</feature>
<evidence type="ECO:0000259" key="5">
    <source>
        <dbReference type="PROSITE" id="PS50043"/>
    </source>
</evidence>
<dbReference type="GO" id="GO:0006355">
    <property type="term" value="P:regulation of DNA-templated transcription"/>
    <property type="evidence" value="ECO:0007669"/>
    <property type="project" value="InterPro"/>
</dbReference>
<name>E1R4Q6_SEDSS</name>
<sequence length="521" mass="59713">MGKKISLKQFLESGVWKEPTPFRFASFSLLFLSFFALLYLIPTKGHSSHPVVNGMVDLHGKDHFALALEGEWEFARNALTFHDWKEAEYTVLPHTWSDSRFGYASYRITIYGLIPGHAYCLRVPYMGTAYMLYLDRTLLAKNGVVGTSRENSRPGYFPQVVEFHAREDHAELILQVSNFDHRRGGAFQSILLADPDTVWQVDYWSYFIDWAFVAVFLTMSVYQLAFWIIRRDRAIWLLATLLLVIGINGMVGTPNVLIFTYLPDFPWELYQKICYYLSYSIPVLLLLFLYELYGGMTHKSVFLLLVPYAAILLFVTLSPARFYSPINSWFQIYAFLLFSVGFAVVFQALIAKRPGSRVLLIAMLILFGSVLSSAYFSNDRISMGTYLPLSFLEYYNIHIRLNSLPVNVASYLLLLMLINLLSLAYFFKHPDVTRRKISNKEMGGNLSLQKQSRELGLSGREQEIALLMLQGKTNKEISDTLFISMSTTKTHISRIFKKATVSTRSELFFLFYNGDSSVVDG</sequence>
<evidence type="ECO:0000256" key="4">
    <source>
        <dbReference type="SAM" id="Phobius"/>
    </source>
</evidence>
<gene>
    <name evidence="6" type="ordered locus">Spirs_3043</name>
</gene>
<dbReference type="RefSeq" id="WP_013255603.1">
    <property type="nucleotide sequence ID" value="NC_014364.1"/>
</dbReference>
<dbReference type="PANTHER" id="PTHR44688:SF16">
    <property type="entry name" value="DNA-BINDING TRANSCRIPTIONAL ACTIVATOR DEVR_DOSR"/>
    <property type="match status" value="1"/>
</dbReference>
<keyword evidence="4" id="KW-1133">Transmembrane helix</keyword>
<dbReference type="InterPro" id="IPR016032">
    <property type="entry name" value="Sig_transdc_resp-reg_C-effctor"/>
</dbReference>
<evidence type="ECO:0000313" key="7">
    <source>
        <dbReference type="Proteomes" id="UP000002318"/>
    </source>
</evidence>
<dbReference type="InterPro" id="IPR000792">
    <property type="entry name" value="Tscrpt_reg_LuxR_C"/>
</dbReference>
<evidence type="ECO:0000256" key="2">
    <source>
        <dbReference type="ARBA" id="ARBA00023125"/>
    </source>
</evidence>
<feature type="transmembrane region" description="Helical" evidence="4">
    <location>
        <begin position="408"/>
        <end position="427"/>
    </location>
</feature>
<keyword evidence="7" id="KW-1185">Reference proteome</keyword>
<dbReference type="Pfam" id="PF00196">
    <property type="entry name" value="GerE"/>
    <property type="match status" value="1"/>
</dbReference>
<feature type="transmembrane region" description="Helical" evidence="4">
    <location>
        <begin position="21"/>
        <end position="41"/>
    </location>
</feature>
<dbReference type="CDD" id="cd06170">
    <property type="entry name" value="LuxR_C_like"/>
    <property type="match status" value="1"/>
</dbReference>
<keyword evidence="4" id="KW-0472">Membrane</keyword>
<dbReference type="SUPFAM" id="SSF46894">
    <property type="entry name" value="C-terminal effector domain of the bipartite response regulators"/>
    <property type="match status" value="1"/>
</dbReference>
<organism evidence="6 7">
    <name type="scientific">Sediminispirochaeta smaragdinae (strain DSM 11293 / JCM 15392 / SEBR 4228)</name>
    <name type="common">Spirochaeta smaragdinae</name>
    <dbReference type="NCBI Taxonomy" id="573413"/>
    <lineage>
        <taxon>Bacteria</taxon>
        <taxon>Pseudomonadati</taxon>
        <taxon>Spirochaetota</taxon>
        <taxon>Spirochaetia</taxon>
        <taxon>Spirochaetales</taxon>
        <taxon>Spirochaetaceae</taxon>
        <taxon>Sediminispirochaeta</taxon>
    </lineage>
</organism>
<dbReference type="OrthoDB" id="9809348at2"/>
<dbReference type="PRINTS" id="PR00038">
    <property type="entry name" value="HTHLUXR"/>
</dbReference>
<evidence type="ECO:0000256" key="1">
    <source>
        <dbReference type="ARBA" id="ARBA00023015"/>
    </source>
</evidence>
<dbReference type="eggNOG" id="COG2197">
    <property type="taxonomic scope" value="Bacteria"/>
</dbReference>
<dbReference type="HOGENOM" id="CLU_522639_0_0_12"/>
<dbReference type="SMART" id="SM00421">
    <property type="entry name" value="HTH_LUXR"/>
    <property type="match status" value="1"/>
</dbReference>
<evidence type="ECO:0000256" key="3">
    <source>
        <dbReference type="ARBA" id="ARBA00023163"/>
    </source>
</evidence>
<proteinExistence type="predicted"/>
<feature type="transmembrane region" description="Helical" evidence="4">
    <location>
        <begin position="203"/>
        <end position="222"/>
    </location>
</feature>
<keyword evidence="4" id="KW-0812">Transmembrane</keyword>
<dbReference type="InterPro" id="IPR011623">
    <property type="entry name" value="7TMR_DISM_rcpt_extracell_dom1"/>
</dbReference>
<keyword evidence="2" id="KW-0238">DNA-binding</keyword>
<dbReference type="InterPro" id="IPR036388">
    <property type="entry name" value="WH-like_DNA-bd_sf"/>
</dbReference>
<feature type="transmembrane region" description="Helical" evidence="4">
    <location>
        <begin position="273"/>
        <end position="293"/>
    </location>
</feature>
<keyword evidence="3" id="KW-0804">Transcription</keyword>
<keyword evidence="1" id="KW-0805">Transcription regulation</keyword>
<evidence type="ECO:0000313" key="6">
    <source>
        <dbReference type="EMBL" id="ADK82144.1"/>
    </source>
</evidence>
<protein>
    <submittedName>
        <fullName evidence="6">Transcriptional regulator, LuxR family</fullName>
    </submittedName>
</protein>
<dbReference type="PANTHER" id="PTHR44688">
    <property type="entry name" value="DNA-BINDING TRANSCRIPTIONAL ACTIVATOR DEVR_DOSR"/>
    <property type="match status" value="1"/>
</dbReference>
<dbReference type="Gene3D" id="1.10.10.10">
    <property type="entry name" value="Winged helix-like DNA-binding domain superfamily/Winged helix DNA-binding domain"/>
    <property type="match status" value="1"/>
</dbReference>
<dbReference type="Pfam" id="PF07695">
    <property type="entry name" value="7TMR-DISM_7TM"/>
    <property type="match status" value="1"/>
</dbReference>
<feature type="transmembrane region" description="Helical" evidence="4">
    <location>
        <begin position="300"/>
        <end position="320"/>
    </location>
</feature>
<accession>E1R4Q6</accession>
<dbReference type="PROSITE" id="PS50043">
    <property type="entry name" value="HTH_LUXR_2"/>
    <property type="match status" value="1"/>
</dbReference>
<feature type="transmembrane region" description="Helical" evidence="4">
    <location>
        <begin position="234"/>
        <end position="261"/>
    </location>
</feature>